<evidence type="ECO:0000313" key="3">
    <source>
        <dbReference type="EMBL" id="KKA30182.1"/>
    </source>
</evidence>
<dbReference type="PANTHER" id="PTHR40642:SF1">
    <property type="entry name" value="YALI0F31295P"/>
    <property type="match status" value="1"/>
</dbReference>
<feature type="compositionally biased region" description="Acidic residues" evidence="2">
    <location>
        <begin position="130"/>
        <end position="146"/>
    </location>
</feature>
<proteinExistence type="predicted"/>
<feature type="compositionally biased region" description="Acidic residues" evidence="2">
    <location>
        <begin position="302"/>
        <end position="319"/>
    </location>
</feature>
<feature type="compositionally biased region" description="Low complexity" evidence="2">
    <location>
        <begin position="25"/>
        <end position="37"/>
    </location>
</feature>
<feature type="compositionally biased region" description="Low complexity" evidence="2">
    <location>
        <begin position="401"/>
        <end position="410"/>
    </location>
</feature>
<feature type="coiled-coil region" evidence="1">
    <location>
        <begin position="189"/>
        <end position="216"/>
    </location>
</feature>
<feature type="compositionally biased region" description="Basic and acidic residues" evidence="2">
    <location>
        <begin position="371"/>
        <end position="391"/>
    </location>
</feature>
<dbReference type="EMBL" id="LAEV01000468">
    <property type="protein sequence ID" value="KKA30182.1"/>
    <property type="molecule type" value="Genomic_DNA"/>
</dbReference>
<sequence length="454" mass="51629">MSLTSEFPAKNHQPDKTDPNHHSDSNSNSNPNTQSDPNLHEAKAANPSDNNKQYHQSTPTPSTMADSSPTARKLFFNPARPKPANPTTEMFTDLRKLPPPRTRTPEPAQHDQSRSAQQQLHRRRNHSPDLEDDDGDDEGEEGDDSALLETSISGSGSGELSEGGVHMNDERSLPMSSPSSPGALPVFDWEEFEARYERALREADDKEREMLEEFERLAEYFGVWVSTSATVDNDRATKRLQTRQRFVSLSEKRTAEKQEHHMRRFHDDHFSEAGIAAFSKDFFAKPLEGREQPVEQAQEDFFEQEEVEEEEEEGEDLGYYEDGTRRTLTDDQIRMFRQSELRQLLRHWEKRKALAAKAGVTPVFSVCDPRLDGQAKRQRNDEQSGHAHDDNSDSGEEGEASDSAANAPSTKHTKKKKKSKNKKSGQQQRKEPKPDLRKRTWDVVDVGLDSLEYD</sequence>
<feature type="region of interest" description="Disordered" evidence="2">
    <location>
        <begin position="371"/>
        <end position="454"/>
    </location>
</feature>
<feature type="compositionally biased region" description="Basic and acidic residues" evidence="2">
    <location>
        <begin position="12"/>
        <end position="24"/>
    </location>
</feature>
<feature type="compositionally biased region" description="Low complexity" evidence="2">
    <location>
        <begin position="147"/>
        <end position="164"/>
    </location>
</feature>
<dbReference type="OrthoDB" id="5335351at2759"/>
<organism evidence="3 4">
    <name type="scientific">Thielaviopsis punctulata</name>
    <dbReference type="NCBI Taxonomy" id="72032"/>
    <lineage>
        <taxon>Eukaryota</taxon>
        <taxon>Fungi</taxon>
        <taxon>Dikarya</taxon>
        <taxon>Ascomycota</taxon>
        <taxon>Pezizomycotina</taxon>
        <taxon>Sordariomycetes</taxon>
        <taxon>Hypocreomycetidae</taxon>
        <taxon>Microascales</taxon>
        <taxon>Ceratocystidaceae</taxon>
        <taxon>Thielaviopsis</taxon>
    </lineage>
</organism>
<evidence type="ECO:0000256" key="2">
    <source>
        <dbReference type="SAM" id="MobiDB-lite"/>
    </source>
</evidence>
<keyword evidence="4" id="KW-1185">Reference proteome</keyword>
<comment type="caution">
    <text evidence="3">The sequence shown here is derived from an EMBL/GenBank/DDBJ whole genome shotgun (WGS) entry which is preliminary data.</text>
</comment>
<feature type="region of interest" description="Disordered" evidence="2">
    <location>
        <begin position="1"/>
        <end position="185"/>
    </location>
</feature>
<gene>
    <name evidence="3" type="ORF">TD95_001173</name>
</gene>
<name>A0A0F4ZI40_9PEZI</name>
<protein>
    <submittedName>
        <fullName evidence="3">Uncharacterized protein</fullName>
    </submittedName>
</protein>
<evidence type="ECO:0000313" key="4">
    <source>
        <dbReference type="Proteomes" id="UP000033483"/>
    </source>
</evidence>
<evidence type="ECO:0000256" key="1">
    <source>
        <dbReference type="SAM" id="Coils"/>
    </source>
</evidence>
<keyword evidence="1" id="KW-0175">Coiled coil</keyword>
<dbReference type="Pfam" id="PF12720">
    <property type="entry name" value="DUF3807"/>
    <property type="match status" value="1"/>
</dbReference>
<dbReference type="Proteomes" id="UP000033483">
    <property type="component" value="Unassembled WGS sequence"/>
</dbReference>
<reference evidence="3 4" key="1">
    <citation type="submission" date="2015-03" db="EMBL/GenBank/DDBJ databases">
        <authorList>
            <person name="Radwan O."/>
            <person name="Al-Naeli F.A."/>
            <person name="Rendon G.A."/>
            <person name="Fields C."/>
        </authorList>
    </citation>
    <scope>NUCLEOTIDE SEQUENCE [LARGE SCALE GENOMIC DNA]</scope>
    <source>
        <strain evidence="3">CR-DP1</strain>
    </source>
</reference>
<dbReference type="PANTHER" id="PTHR40642">
    <property type="entry name" value="YALI0F31295P"/>
    <property type="match status" value="1"/>
</dbReference>
<dbReference type="InterPro" id="IPR024526">
    <property type="entry name" value="DUF3807"/>
</dbReference>
<feature type="compositionally biased region" description="Basic residues" evidence="2">
    <location>
        <begin position="411"/>
        <end position="423"/>
    </location>
</feature>
<feature type="compositionally biased region" description="Polar residues" evidence="2">
    <location>
        <begin position="47"/>
        <end position="70"/>
    </location>
</feature>
<feature type="region of interest" description="Disordered" evidence="2">
    <location>
        <begin position="302"/>
        <end position="323"/>
    </location>
</feature>
<accession>A0A0F4ZI40</accession>
<dbReference type="AlphaFoldDB" id="A0A0F4ZI40"/>
<feature type="compositionally biased region" description="Basic and acidic residues" evidence="2">
    <location>
        <begin position="428"/>
        <end position="442"/>
    </location>
</feature>